<feature type="domain" description="ABC transmembrane type-1" evidence="10">
    <location>
        <begin position="73"/>
        <end position="263"/>
    </location>
</feature>
<dbReference type="InterPro" id="IPR050901">
    <property type="entry name" value="BP-dep_ABC_trans_perm"/>
</dbReference>
<evidence type="ECO:0000313" key="11">
    <source>
        <dbReference type="EMBL" id="KKN03690.1"/>
    </source>
</evidence>
<protein>
    <recommendedName>
        <fullName evidence="10">ABC transmembrane type-1 domain-containing protein</fullName>
    </recommendedName>
</protein>
<evidence type="ECO:0000256" key="5">
    <source>
        <dbReference type="ARBA" id="ARBA00022597"/>
    </source>
</evidence>
<proteinExistence type="inferred from homology"/>
<dbReference type="AlphaFoldDB" id="A0A0F9M8C3"/>
<comment type="similarity">
    <text evidence="2">Belongs to the binding-protein-dependent transport system permease family. MalFG subfamily.</text>
</comment>
<feature type="transmembrane region" description="Helical" evidence="9">
    <location>
        <begin position="12"/>
        <end position="38"/>
    </location>
</feature>
<dbReference type="SUPFAM" id="SSF161098">
    <property type="entry name" value="MetI-like"/>
    <property type="match status" value="1"/>
</dbReference>
<dbReference type="PROSITE" id="PS50928">
    <property type="entry name" value="ABC_TM1"/>
    <property type="match status" value="1"/>
</dbReference>
<evidence type="ECO:0000256" key="1">
    <source>
        <dbReference type="ARBA" id="ARBA00004651"/>
    </source>
</evidence>
<dbReference type="InterPro" id="IPR035906">
    <property type="entry name" value="MetI-like_sf"/>
</dbReference>
<evidence type="ECO:0000256" key="7">
    <source>
        <dbReference type="ARBA" id="ARBA00022989"/>
    </source>
</evidence>
<dbReference type="Pfam" id="PF00528">
    <property type="entry name" value="BPD_transp_1"/>
    <property type="match status" value="1"/>
</dbReference>
<dbReference type="GO" id="GO:0055085">
    <property type="term" value="P:transmembrane transport"/>
    <property type="evidence" value="ECO:0007669"/>
    <property type="project" value="InterPro"/>
</dbReference>
<dbReference type="CDD" id="cd06261">
    <property type="entry name" value="TM_PBP2"/>
    <property type="match status" value="1"/>
</dbReference>
<dbReference type="InterPro" id="IPR000515">
    <property type="entry name" value="MetI-like"/>
</dbReference>
<organism evidence="11">
    <name type="scientific">marine sediment metagenome</name>
    <dbReference type="NCBI Taxonomy" id="412755"/>
    <lineage>
        <taxon>unclassified sequences</taxon>
        <taxon>metagenomes</taxon>
        <taxon>ecological metagenomes</taxon>
    </lineage>
</organism>
<dbReference type="PANTHER" id="PTHR32243:SF50">
    <property type="entry name" value="MALTOSE_MALTODEXTRIN TRANSPORT SYSTEM PERMEASE PROTEIN MALG"/>
    <property type="match status" value="1"/>
</dbReference>
<dbReference type="GO" id="GO:0005886">
    <property type="term" value="C:plasma membrane"/>
    <property type="evidence" value="ECO:0007669"/>
    <property type="project" value="UniProtKB-SubCell"/>
</dbReference>
<keyword evidence="3" id="KW-0813">Transport</keyword>
<keyword evidence="4" id="KW-1003">Cell membrane</keyword>
<dbReference type="EMBL" id="LAZR01005007">
    <property type="protein sequence ID" value="KKN03690.1"/>
    <property type="molecule type" value="Genomic_DNA"/>
</dbReference>
<reference evidence="11" key="1">
    <citation type="journal article" date="2015" name="Nature">
        <title>Complex archaea that bridge the gap between prokaryotes and eukaryotes.</title>
        <authorList>
            <person name="Spang A."/>
            <person name="Saw J.H."/>
            <person name="Jorgensen S.L."/>
            <person name="Zaremba-Niedzwiedzka K."/>
            <person name="Martijn J."/>
            <person name="Lind A.E."/>
            <person name="van Eijk R."/>
            <person name="Schleper C."/>
            <person name="Guy L."/>
            <person name="Ettema T.J."/>
        </authorList>
    </citation>
    <scope>NUCLEOTIDE SEQUENCE</scope>
</reference>
<evidence type="ECO:0000256" key="8">
    <source>
        <dbReference type="ARBA" id="ARBA00023136"/>
    </source>
</evidence>
<feature type="transmembrane region" description="Helical" evidence="9">
    <location>
        <begin position="242"/>
        <end position="263"/>
    </location>
</feature>
<feature type="transmembrane region" description="Helical" evidence="9">
    <location>
        <begin position="214"/>
        <end position="235"/>
    </location>
</feature>
<evidence type="ECO:0000256" key="9">
    <source>
        <dbReference type="SAM" id="Phobius"/>
    </source>
</evidence>
<comment type="caution">
    <text evidence="11">The sequence shown here is derived from an EMBL/GenBank/DDBJ whole genome shotgun (WGS) entry which is preliminary data.</text>
</comment>
<comment type="subcellular location">
    <subcellularLocation>
        <location evidence="1">Cell membrane</location>
        <topology evidence="1">Multi-pass membrane protein</topology>
    </subcellularLocation>
</comment>
<feature type="transmembrane region" description="Helical" evidence="9">
    <location>
        <begin position="142"/>
        <end position="160"/>
    </location>
</feature>
<dbReference type="PANTHER" id="PTHR32243">
    <property type="entry name" value="MALTOSE TRANSPORT SYSTEM PERMEASE-RELATED"/>
    <property type="match status" value="1"/>
</dbReference>
<keyword evidence="6 9" id="KW-0812">Transmembrane</keyword>
<keyword evidence="5" id="KW-0762">Sugar transport</keyword>
<feature type="transmembrane region" description="Helical" evidence="9">
    <location>
        <begin position="109"/>
        <end position="130"/>
    </location>
</feature>
<gene>
    <name evidence="11" type="ORF">LCGC14_1105130</name>
</gene>
<keyword evidence="7 9" id="KW-1133">Transmembrane helix</keyword>
<sequence>MMNEVVWVKVKKTILVVMAVVVFVVIIFPPMVLFLTSIKTELDALSFPPKWIFQPTLENYKQIFQLSPFMKYLLNSLIVASLNTGAVLILGSLAAYSLARFRFKGADNIAFWILSVRMMPPVAAIIPIYIIMRNLRLLDTPWSLVITYLTFNLPFAVWLMRSFFREIPREIEESALVDGCSDFSAFRKIALPLAAPGLAATGILTFIFSWNEFLFALILTGSKAVTLPVGITGYMKETGINWGYMTAGGVLALIPVIVFTILVQKHLVKGLTMGAMK</sequence>
<dbReference type="Gene3D" id="1.10.3720.10">
    <property type="entry name" value="MetI-like"/>
    <property type="match status" value="1"/>
</dbReference>
<evidence type="ECO:0000256" key="3">
    <source>
        <dbReference type="ARBA" id="ARBA00022448"/>
    </source>
</evidence>
<keyword evidence="8 9" id="KW-0472">Membrane</keyword>
<feature type="transmembrane region" description="Helical" evidence="9">
    <location>
        <begin position="189"/>
        <end position="208"/>
    </location>
</feature>
<evidence type="ECO:0000256" key="4">
    <source>
        <dbReference type="ARBA" id="ARBA00022475"/>
    </source>
</evidence>
<accession>A0A0F9M8C3</accession>
<feature type="transmembrane region" description="Helical" evidence="9">
    <location>
        <begin position="72"/>
        <end position="97"/>
    </location>
</feature>
<evidence type="ECO:0000259" key="10">
    <source>
        <dbReference type="PROSITE" id="PS50928"/>
    </source>
</evidence>
<evidence type="ECO:0000256" key="2">
    <source>
        <dbReference type="ARBA" id="ARBA00009047"/>
    </source>
</evidence>
<name>A0A0F9M8C3_9ZZZZ</name>
<evidence type="ECO:0000256" key="6">
    <source>
        <dbReference type="ARBA" id="ARBA00022692"/>
    </source>
</evidence>